<dbReference type="SUPFAM" id="SSF46894">
    <property type="entry name" value="C-terminal effector domain of the bipartite response regulators"/>
    <property type="match status" value="1"/>
</dbReference>
<dbReference type="AlphaFoldDB" id="A0A9X3DQJ6"/>
<evidence type="ECO:0000313" key="3">
    <source>
        <dbReference type="Proteomes" id="UP001146019"/>
    </source>
</evidence>
<evidence type="ECO:0000259" key="1">
    <source>
        <dbReference type="SMART" id="SM00421"/>
    </source>
</evidence>
<protein>
    <submittedName>
        <fullName evidence="2">Helix-turn-helix transcriptional regulator</fullName>
    </submittedName>
</protein>
<sequence length="389" mass="45291">MNNLDQYYDELVELIYKIPLNVDGWGIFCKKMTQVMDCSTVHILALDLEFHAYSFSRAVNRFVNESDTAYAEVSYLHYPVNDDPRWTGVFNPQRIGWYQCHHDISDDFVKKSHLYQNILLPYNMRYTAAHEIILDEKLCMLIAVQTSEQRQPLNSDELSFLDRLLIHLKRVVEIQRSIYEFSNKAIMGYTLIDKLAQPIVILNLSGQVVHQNKAAKRILETNNIIQIEKNYLKLPMPYMQVLKKNLKEIEIAFKKQNDLNQRFFEDGCIKIVDQMGEVFYIFATLLITDQELKAFGIRPSIMLTLYSPTYAPNIDAHLLSAAFNLTPAESKVALSLLDGFLLKEIAQKNHVNIDTIRKQLQSIFKKTDTNRQSELMKLLLNMPKYHERA</sequence>
<name>A0A9X3DQJ6_9GAMM</name>
<gene>
    <name evidence="2" type="ORF">OSH00_00280</name>
</gene>
<reference evidence="2" key="1">
    <citation type="submission" date="2022-11" db="EMBL/GenBank/DDBJ databases">
        <title>Biodiversity and phylogenetic relationships of bacteria.</title>
        <authorList>
            <person name="Machado R.A.R."/>
            <person name="Bhat A."/>
            <person name="Loulou A."/>
            <person name="Kallel S."/>
        </authorList>
    </citation>
    <scope>NUCLEOTIDE SEQUENCE</scope>
    <source>
        <strain evidence="2">A-IN1</strain>
    </source>
</reference>
<proteinExistence type="predicted"/>
<dbReference type="Proteomes" id="UP001146019">
    <property type="component" value="Unassembled WGS sequence"/>
</dbReference>
<dbReference type="GO" id="GO:0006355">
    <property type="term" value="P:regulation of DNA-templated transcription"/>
    <property type="evidence" value="ECO:0007669"/>
    <property type="project" value="InterPro"/>
</dbReference>
<comment type="caution">
    <text evidence="2">The sequence shown here is derived from an EMBL/GenBank/DDBJ whole genome shotgun (WGS) entry which is preliminary data.</text>
</comment>
<dbReference type="EMBL" id="JAPKMY010000001">
    <property type="protein sequence ID" value="MCX5466186.1"/>
    <property type="molecule type" value="Genomic_DNA"/>
</dbReference>
<keyword evidence="3" id="KW-1185">Reference proteome</keyword>
<feature type="domain" description="HTH luxR-type" evidence="1">
    <location>
        <begin position="322"/>
        <end position="379"/>
    </location>
</feature>
<dbReference type="Gene3D" id="1.10.10.10">
    <property type="entry name" value="Winged helix-like DNA-binding domain superfamily/Winged helix DNA-binding domain"/>
    <property type="match status" value="1"/>
</dbReference>
<accession>A0A9X3DQJ6</accession>
<dbReference type="InterPro" id="IPR000792">
    <property type="entry name" value="Tscrpt_reg_LuxR_C"/>
</dbReference>
<dbReference type="SMART" id="SM00421">
    <property type="entry name" value="HTH_LUXR"/>
    <property type="match status" value="1"/>
</dbReference>
<dbReference type="InterPro" id="IPR016032">
    <property type="entry name" value="Sig_transdc_resp-reg_C-effctor"/>
</dbReference>
<dbReference type="GO" id="GO:0003677">
    <property type="term" value="F:DNA binding"/>
    <property type="evidence" value="ECO:0007669"/>
    <property type="project" value="InterPro"/>
</dbReference>
<dbReference type="InterPro" id="IPR036388">
    <property type="entry name" value="WH-like_DNA-bd_sf"/>
</dbReference>
<dbReference type="RefSeq" id="WP_266128748.1">
    <property type="nucleotide sequence ID" value="NZ_JAPKMY010000001.1"/>
</dbReference>
<evidence type="ECO:0000313" key="2">
    <source>
        <dbReference type="EMBL" id="MCX5466186.1"/>
    </source>
</evidence>
<organism evidence="2 3">
    <name type="scientific">Acinetobacter nematophilus</name>
    <dbReference type="NCBI Taxonomy" id="2994642"/>
    <lineage>
        <taxon>Bacteria</taxon>
        <taxon>Pseudomonadati</taxon>
        <taxon>Pseudomonadota</taxon>
        <taxon>Gammaproteobacteria</taxon>
        <taxon>Moraxellales</taxon>
        <taxon>Moraxellaceae</taxon>
        <taxon>Acinetobacter</taxon>
    </lineage>
</organism>